<proteinExistence type="predicted"/>
<organism evidence="1 2">
    <name type="scientific">Exidia glandulosa HHB12029</name>
    <dbReference type="NCBI Taxonomy" id="1314781"/>
    <lineage>
        <taxon>Eukaryota</taxon>
        <taxon>Fungi</taxon>
        <taxon>Dikarya</taxon>
        <taxon>Basidiomycota</taxon>
        <taxon>Agaricomycotina</taxon>
        <taxon>Agaricomycetes</taxon>
        <taxon>Auriculariales</taxon>
        <taxon>Exidiaceae</taxon>
        <taxon>Exidia</taxon>
    </lineage>
</organism>
<gene>
    <name evidence="1" type="ORF">EXIGLDRAFT_592664</name>
</gene>
<dbReference type="STRING" id="1314781.A0A165NTQ0"/>
<dbReference type="InParanoid" id="A0A165NTQ0"/>
<dbReference type="Proteomes" id="UP000077266">
    <property type="component" value="Unassembled WGS sequence"/>
</dbReference>
<keyword evidence="2" id="KW-1185">Reference proteome</keyword>
<protein>
    <submittedName>
        <fullName evidence="1">Uncharacterized protein</fullName>
    </submittedName>
</protein>
<name>A0A165NTQ0_EXIGL</name>
<dbReference type="AlphaFoldDB" id="A0A165NTQ0"/>
<reference evidence="1 2" key="1">
    <citation type="journal article" date="2016" name="Mol. Biol. Evol.">
        <title>Comparative Genomics of Early-Diverging Mushroom-Forming Fungi Provides Insights into the Origins of Lignocellulose Decay Capabilities.</title>
        <authorList>
            <person name="Nagy L.G."/>
            <person name="Riley R."/>
            <person name="Tritt A."/>
            <person name="Adam C."/>
            <person name="Daum C."/>
            <person name="Floudas D."/>
            <person name="Sun H."/>
            <person name="Yadav J.S."/>
            <person name="Pangilinan J."/>
            <person name="Larsson K.H."/>
            <person name="Matsuura K."/>
            <person name="Barry K."/>
            <person name="Labutti K."/>
            <person name="Kuo R."/>
            <person name="Ohm R.A."/>
            <person name="Bhattacharya S.S."/>
            <person name="Shirouzu T."/>
            <person name="Yoshinaga Y."/>
            <person name="Martin F.M."/>
            <person name="Grigoriev I.V."/>
            <person name="Hibbett D.S."/>
        </authorList>
    </citation>
    <scope>NUCLEOTIDE SEQUENCE [LARGE SCALE GENOMIC DNA]</scope>
    <source>
        <strain evidence="1 2">HHB12029</strain>
    </source>
</reference>
<feature type="non-terminal residue" evidence="1">
    <location>
        <position position="101"/>
    </location>
</feature>
<dbReference type="EMBL" id="KV425895">
    <property type="protein sequence ID" value="KZW01206.1"/>
    <property type="molecule type" value="Genomic_DNA"/>
</dbReference>
<evidence type="ECO:0000313" key="2">
    <source>
        <dbReference type="Proteomes" id="UP000077266"/>
    </source>
</evidence>
<dbReference type="OrthoDB" id="4851849at2759"/>
<accession>A0A165NTQ0</accession>
<sequence>CIRLYNSVLHSNLPNQGDFAWLIFGFAAYHQEEEETIQHAYRVLIHSCAFAEFYRAVERSQLLPLLERHGALVPPHSAALQDILSSSPPAFKAVWYLKQFI</sequence>
<evidence type="ECO:0000313" key="1">
    <source>
        <dbReference type="EMBL" id="KZW01206.1"/>
    </source>
</evidence>
<feature type="non-terminal residue" evidence="1">
    <location>
        <position position="1"/>
    </location>
</feature>